<dbReference type="Pfam" id="PF09816">
    <property type="entry name" value="EAF"/>
    <property type="match status" value="1"/>
</dbReference>
<feature type="domain" description="Transcription elongation factor Eaf N-terminal" evidence="1">
    <location>
        <begin position="10"/>
        <end position="52"/>
    </location>
</feature>
<proteinExistence type="predicted"/>
<organism evidence="2">
    <name type="scientific">Spongospora subterranea</name>
    <dbReference type="NCBI Taxonomy" id="70186"/>
    <lineage>
        <taxon>Eukaryota</taxon>
        <taxon>Sar</taxon>
        <taxon>Rhizaria</taxon>
        <taxon>Endomyxa</taxon>
        <taxon>Phytomyxea</taxon>
        <taxon>Plasmodiophorida</taxon>
        <taxon>Plasmodiophoridae</taxon>
        <taxon>Spongospora</taxon>
    </lineage>
</organism>
<name>A0A0H5R1D4_9EUKA</name>
<protein>
    <recommendedName>
        <fullName evidence="1">Transcription elongation factor Eaf N-terminal domain-containing protein</fullName>
    </recommendedName>
</protein>
<reference evidence="2" key="1">
    <citation type="submission" date="2015-04" db="EMBL/GenBank/DDBJ databases">
        <title>The genome sequence of the plant pathogenic Rhizarian Plasmodiophora brassicae reveals insights in its biotrophic life cycle and the origin of chitin synthesis.</title>
        <authorList>
            <person name="Schwelm A."/>
            <person name="Fogelqvist J."/>
            <person name="Knaust A."/>
            <person name="Julke S."/>
            <person name="Lilja T."/>
            <person name="Dhandapani V."/>
            <person name="Bonilla-Rosso G."/>
            <person name="Karlsson M."/>
            <person name="Shevchenko A."/>
            <person name="Choi S.R."/>
            <person name="Kim H.G."/>
            <person name="Park J.Y."/>
            <person name="Lim Y.P."/>
            <person name="Ludwig-Muller J."/>
            <person name="Dixelius C."/>
        </authorList>
    </citation>
    <scope>NUCLEOTIDE SEQUENCE</scope>
    <source>
        <tissue evidence="2">Potato root galls</tissue>
    </source>
</reference>
<evidence type="ECO:0000259" key="1">
    <source>
        <dbReference type="Pfam" id="PF09816"/>
    </source>
</evidence>
<evidence type="ECO:0000313" key="2">
    <source>
        <dbReference type="EMBL" id="CRZ01614.1"/>
    </source>
</evidence>
<accession>A0A0H5R1D4</accession>
<dbReference type="EMBL" id="HACM01001172">
    <property type="protein sequence ID" value="CRZ01614.1"/>
    <property type="molecule type" value="Transcribed_RNA"/>
</dbReference>
<dbReference type="AlphaFoldDB" id="A0A0H5R1D4"/>
<sequence>MHNQSNDLPPISFTGKFESGKDIDCVLVFEEDTESFVLERVSATVKRLTHDRLGGQMASQRLAAVSDSVPNRTNSVQVVNDPVQKYHLQVSSADAGSEKLISGSAANVTLEEPSSDLDQILDMSGRPIVAEDFDELDGSDDSFDEL</sequence>
<dbReference type="InterPro" id="IPR019194">
    <property type="entry name" value="Tscrpt_elong_fac_Eaf_N"/>
</dbReference>